<dbReference type="EMBL" id="WUWG01000001">
    <property type="protein sequence ID" value="MXU64806.1"/>
    <property type="molecule type" value="Genomic_DNA"/>
</dbReference>
<feature type="compositionally biased region" description="Acidic residues" evidence="5">
    <location>
        <begin position="472"/>
        <end position="486"/>
    </location>
</feature>
<organism evidence="8 9">
    <name type="scientific">Oceanomicrobium pacificus</name>
    <dbReference type="NCBI Taxonomy" id="2692916"/>
    <lineage>
        <taxon>Bacteria</taxon>
        <taxon>Pseudomonadati</taxon>
        <taxon>Pseudomonadota</taxon>
        <taxon>Alphaproteobacteria</taxon>
        <taxon>Rhodobacterales</taxon>
        <taxon>Paracoccaceae</taxon>
        <taxon>Oceanomicrobium</taxon>
    </lineage>
</organism>
<feature type="region of interest" description="Disordered" evidence="5">
    <location>
        <begin position="463"/>
        <end position="486"/>
    </location>
</feature>
<dbReference type="InterPro" id="IPR011990">
    <property type="entry name" value="TPR-like_helical_dom_sf"/>
</dbReference>
<evidence type="ECO:0000256" key="2">
    <source>
        <dbReference type="ARBA" id="ARBA00022692"/>
    </source>
</evidence>
<evidence type="ECO:0000256" key="6">
    <source>
        <dbReference type="SAM" id="Phobius"/>
    </source>
</evidence>
<comment type="caution">
    <text evidence="8">The sequence shown here is derived from an EMBL/GenBank/DDBJ whole genome shotgun (WGS) entry which is preliminary data.</text>
</comment>
<dbReference type="InterPro" id="IPR016982">
    <property type="entry name" value="Mms48"/>
</dbReference>
<sequence>MLWSIVKVTVYVALVAVLAYGAAWLMDAPGEISLAFAGREWTLSPLGFVILGILVFVLVWVLIRLAGLVTATIRFLTGDETALSRFFDKSRERKGYRALSDGMIALASGDSRAAMAQATKAERLLQNPRMTRLLNAQAAEMDGNTVRATGYYKEMLQDDLTRFIGIRGLMRQKLEEGDTETAAKLAQKALEVKPKNLEVIDTLFEIQAQEQDWGGARQTLDAKVRAGGLPKDVGTRRSAVLSLAEAMEQAPDSEAARSAAIEANRLAPTLVPAAALAARAQVARGNSRAARKTILKAWATTPHPDLAAAYAQLEPGETPGERLTRFAPLFKAAPDHPESVMLKAELQLAAEEFPAARSTIAPLVEEDPTARSLAIMAAAERGTGAEDRVVRGWLAKALEAPRGPQWVCSKCRAIHAQWHPVCASCEAFDTLSWTALPKQEADGQARSAMLPLIVGLLSEQDADTADAMASEGAEEEIEDAEEVATG</sequence>
<gene>
    <name evidence="8" type="ORF">GSH16_05070</name>
</gene>
<protein>
    <submittedName>
        <fullName evidence="8">Heme biosynthesis protein HemY</fullName>
    </submittedName>
</protein>
<evidence type="ECO:0000256" key="1">
    <source>
        <dbReference type="ARBA" id="ARBA00004370"/>
    </source>
</evidence>
<dbReference type="RefSeq" id="WP_160852525.1">
    <property type="nucleotide sequence ID" value="NZ_WUWG01000001.1"/>
</dbReference>
<dbReference type="AlphaFoldDB" id="A0A6B0TLN7"/>
<keyword evidence="9" id="KW-1185">Reference proteome</keyword>
<evidence type="ECO:0000259" key="7">
    <source>
        <dbReference type="Pfam" id="PF07219"/>
    </source>
</evidence>
<evidence type="ECO:0000256" key="3">
    <source>
        <dbReference type="ARBA" id="ARBA00022989"/>
    </source>
</evidence>
<evidence type="ECO:0000256" key="5">
    <source>
        <dbReference type="SAM" id="MobiDB-lite"/>
    </source>
</evidence>
<reference evidence="8 9" key="1">
    <citation type="submission" date="2019-12" db="EMBL/GenBank/DDBJ databases">
        <title>Strain KN286 was isolated from seawater, which was collected from Caroline Seamount in the tropical western Pacific.</title>
        <authorList>
            <person name="Wang Q."/>
        </authorList>
    </citation>
    <scope>NUCLEOTIDE SEQUENCE [LARGE SCALE GENOMIC DNA]</scope>
    <source>
        <strain evidence="8 9">KN286</strain>
    </source>
</reference>
<evidence type="ECO:0000313" key="9">
    <source>
        <dbReference type="Proteomes" id="UP000436016"/>
    </source>
</evidence>
<dbReference type="Proteomes" id="UP000436016">
    <property type="component" value="Unassembled WGS sequence"/>
</dbReference>
<accession>A0A6B0TLN7</accession>
<proteinExistence type="predicted"/>
<dbReference type="Pfam" id="PF07219">
    <property type="entry name" value="HemY_N"/>
    <property type="match status" value="1"/>
</dbReference>
<evidence type="ECO:0000313" key="8">
    <source>
        <dbReference type="EMBL" id="MXU64806.1"/>
    </source>
</evidence>
<dbReference type="InterPro" id="IPR010817">
    <property type="entry name" value="HemY_N"/>
</dbReference>
<feature type="domain" description="HemY N-terminal" evidence="7">
    <location>
        <begin position="30"/>
        <end position="143"/>
    </location>
</feature>
<dbReference type="SUPFAM" id="SSF48452">
    <property type="entry name" value="TPR-like"/>
    <property type="match status" value="1"/>
</dbReference>
<name>A0A6B0TLN7_9RHOB</name>
<dbReference type="GO" id="GO:0016020">
    <property type="term" value="C:membrane"/>
    <property type="evidence" value="ECO:0007669"/>
    <property type="project" value="UniProtKB-SubCell"/>
</dbReference>
<evidence type="ECO:0000256" key="4">
    <source>
        <dbReference type="ARBA" id="ARBA00023136"/>
    </source>
</evidence>
<feature type="transmembrane region" description="Helical" evidence="6">
    <location>
        <begin position="47"/>
        <end position="66"/>
    </location>
</feature>
<dbReference type="PIRSF" id="PIRSF031802">
    <property type="entry name" value="UCP031802"/>
    <property type="match status" value="1"/>
</dbReference>
<keyword evidence="4 6" id="KW-0472">Membrane</keyword>
<comment type="subcellular location">
    <subcellularLocation>
        <location evidence="1">Membrane</location>
    </subcellularLocation>
</comment>
<keyword evidence="2 6" id="KW-0812">Transmembrane</keyword>
<dbReference type="Gene3D" id="1.25.40.10">
    <property type="entry name" value="Tetratricopeptide repeat domain"/>
    <property type="match status" value="1"/>
</dbReference>
<keyword evidence="3 6" id="KW-1133">Transmembrane helix</keyword>